<dbReference type="Proteomes" id="UP000663870">
    <property type="component" value="Unassembled WGS sequence"/>
</dbReference>
<dbReference type="SUPFAM" id="SSF81383">
    <property type="entry name" value="F-box domain"/>
    <property type="match status" value="1"/>
</dbReference>
<evidence type="ECO:0000313" key="5">
    <source>
        <dbReference type="Proteomes" id="UP000663870"/>
    </source>
</evidence>
<proteinExistence type="predicted"/>
<keyword evidence="5" id="KW-1185">Reference proteome</keyword>
<accession>A0A814UVW5</accession>
<evidence type="ECO:0000313" key="4">
    <source>
        <dbReference type="Proteomes" id="UP000663854"/>
    </source>
</evidence>
<dbReference type="InterPro" id="IPR036047">
    <property type="entry name" value="F-box-like_dom_sf"/>
</dbReference>
<organism evidence="2 4">
    <name type="scientific">Rotaria sordida</name>
    <dbReference type="NCBI Taxonomy" id="392033"/>
    <lineage>
        <taxon>Eukaryota</taxon>
        <taxon>Metazoa</taxon>
        <taxon>Spiralia</taxon>
        <taxon>Gnathifera</taxon>
        <taxon>Rotifera</taxon>
        <taxon>Eurotatoria</taxon>
        <taxon>Bdelloidea</taxon>
        <taxon>Philodinida</taxon>
        <taxon>Philodinidae</taxon>
        <taxon>Rotaria</taxon>
    </lineage>
</organism>
<sequence length="327" mass="39282">MSDINSLLEDLPNEILMNIFQYFDARDLFRTFYNLNFRFNKLLQSLNYLSLTIFKFDSNEINDYDIFTPYIYTLVIDYAVDIDLNHFINLHRLTLLSPTSNQLKQIVFNNLSCLEHLSIGYEHFLFSYYIPELCQKIFSNGFPCLKSCSIFEPRILEIIPYFTQTTQLCILKMDNIDLLAYKHILTLCPNLYLFQFTMLNQHEEINYIEPHLKLKKLIIKFQSLIKSISDCAMNHYLSCVPNLEQFYVYEINFDINIQEYLDYNWFVLLIDKQLPLLYQFKYYLYAYGVKQNNENIINRIQTNFKQIHNKKYQSRLILKLLYSSLSD</sequence>
<name>A0A814UVW5_9BILA</name>
<dbReference type="EMBL" id="CAJNOL010001938">
    <property type="protein sequence ID" value="CAF1440072.1"/>
    <property type="molecule type" value="Genomic_DNA"/>
</dbReference>
<dbReference type="InterPro" id="IPR001810">
    <property type="entry name" value="F-box_dom"/>
</dbReference>
<dbReference type="Proteomes" id="UP000663854">
    <property type="component" value="Unassembled WGS sequence"/>
</dbReference>
<feature type="domain" description="F-box" evidence="1">
    <location>
        <begin position="5"/>
        <end position="51"/>
    </location>
</feature>
<evidence type="ECO:0000259" key="1">
    <source>
        <dbReference type="PROSITE" id="PS50181"/>
    </source>
</evidence>
<dbReference type="PROSITE" id="PS50181">
    <property type="entry name" value="FBOX"/>
    <property type="match status" value="1"/>
</dbReference>
<comment type="caution">
    <text evidence="2">The sequence shown here is derived from an EMBL/GenBank/DDBJ whole genome shotgun (WGS) entry which is preliminary data.</text>
</comment>
<dbReference type="Pfam" id="PF00646">
    <property type="entry name" value="F-box"/>
    <property type="match status" value="1"/>
</dbReference>
<evidence type="ECO:0000313" key="3">
    <source>
        <dbReference type="EMBL" id="CAF1440072.1"/>
    </source>
</evidence>
<evidence type="ECO:0000313" key="2">
    <source>
        <dbReference type="EMBL" id="CAF1179862.1"/>
    </source>
</evidence>
<dbReference type="EMBL" id="CAJNOH010001132">
    <property type="protein sequence ID" value="CAF1179862.1"/>
    <property type="molecule type" value="Genomic_DNA"/>
</dbReference>
<reference evidence="2" key="1">
    <citation type="submission" date="2021-02" db="EMBL/GenBank/DDBJ databases">
        <authorList>
            <person name="Nowell W R."/>
        </authorList>
    </citation>
    <scope>NUCLEOTIDE SEQUENCE</scope>
</reference>
<dbReference type="AlphaFoldDB" id="A0A814UVW5"/>
<protein>
    <recommendedName>
        <fullName evidence="1">F-box domain-containing protein</fullName>
    </recommendedName>
</protein>
<gene>
    <name evidence="3" type="ORF">JXQ802_LOCUS36944</name>
    <name evidence="2" type="ORF">PYM288_LOCUS23744</name>
</gene>